<sequence length="369" mass="42374">MRAKLQSHLDDKIKGDIWENEILLTSARVVIARGLRTLYQARKLRIEEAERRAAHLRRYAAKTRVCLFVHQIWTVSWLRNKRSCNVASMKHELALFEANDRDVHLQYTAIFAAPIGKDLLKKELVAWRVGAQKRASQETLSVEESADPVVMRLRQCFLIFDLDGSGTLDLDEFQIMLSYLRGKKQQPKRGSVGGSKSAQQPPKLTTAQVRNLFAELDRDGNGGITCQEVESWWTKEHEQATLSASASSNFLSRGLDGLVFQSHGLLFWLLGRKQQLERKFVKKLMVRRAMEKAKREWLQLEIDREVAAGVSARVFRCCSCGRRFGLRRDLEDHVGYNCNSQDLVVDTFTLKKWVHEEEFRLLEDVNGDG</sequence>
<feature type="domain" description="EF-hand" evidence="4">
    <location>
        <begin position="204"/>
        <end position="239"/>
    </location>
</feature>
<dbReference type="GO" id="GO:0005509">
    <property type="term" value="F:calcium ion binding"/>
    <property type="evidence" value="ECO:0007669"/>
    <property type="project" value="InterPro"/>
</dbReference>
<dbReference type="InterPro" id="IPR002048">
    <property type="entry name" value="EF_hand_dom"/>
</dbReference>
<accession>A0A3R7GVH3</accession>
<comment type="caution">
    <text evidence="7">The sequence shown here is derived from an EMBL/GenBank/DDBJ whole genome shotgun (WGS) entry which is preliminary data.</text>
</comment>
<evidence type="ECO:0000313" key="7">
    <source>
        <dbReference type="EMBL" id="RLN44761.1"/>
    </source>
</evidence>
<evidence type="ECO:0000313" key="6">
    <source>
        <dbReference type="EMBL" id="KAG2515101.1"/>
    </source>
</evidence>
<dbReference type="SUPFAM" id="SSF47473">
    <property type="entry name" value="EF-hand"/>
    <property type="match status" value="1"/>
</dbReference>
<evidence type="ECO:0000313" key="9">
    <source>
        <dbReference type="Proteomes" id="UP000285624"/>
    </source>
</evidence>
<evidence type="ECO:0000313" key="5">
    <source>
        <dbReference type="EMBL" id="KAG2511556.1"/>
    </source>
</evidence>
<proteinExistence type="predicted"/>
<evidence type="ECO:0000256" key="1">
    <source>
        <dbReference type="ARBA" id="ARBA00022837"/>
    </source>
</evidence>
<dbReference type="PROSITE" id="PS50157">
    <property type="entry name" value="ZINC_FINGER_C2H2_2"/>
    <property type="match status" value="1"/>
</dbReference>
<dbReference type="Pfam" id="PF13499">
    <property type="entry name" value="EF-hand_7"/>
    <property type="match status" value="1"/>
</dbReference>
<dbReference type="Proteomes" id="UP000792063">
    <property type="component" value="Unassembled WGS sequence"/>
</dbReference>
<evidence type="ECO:0000313" key="10">
    <source>
        <dbReference type="Proteomes" id="UP000285883"/>
    </source>
</evidence>
<keyword evidence="2" id="KW-0863">Zinc-finger</keyword>
<feature type="domain" description="EF-hand" evidence="4">
    <location>
        <begin position="148"/>
        <end position="183"/>
    </location>
</feature>
<dbReference type="InterPro" id="IPR011992">
    <property type="entry name" value="EF-hand-dom_pair"/>
</dbReference>
<evidence type="ECO:0000313" key="8">
    <source>
        <dbReference type="EMBL" id="RLN75217.1"/>
    </source>
</evidence>
<dbReference type="Proteomes" id="UP000285624">
    <property type="component" value="Unassembled WGS sequence"/>
</dbReference>
<gene>
    <name evidence="7" type="ORF">BBI17_008457</name>
    <name evidence="8" type="ORF">BBO99_00008489</name>
    <name evidence="5" type="ORF">JM16_008252</name>
    <name evidence="6" type="ORF">JM18_008041</name>
</gene>
<keyword evidence="1" id="KW-0106">Calcium</keyword>
<reference evidence="5" key="3">
    <citation type="submission" date="2020-06" db="EMBL/GenBank/DDBJ databases">
        <authorList>
            <person name="Studholme D.J."/>
        </authorList>
    </citation>
    <scope>NUCLEOTIDE SEQUENCE</scope>
    <source>
        <strain evidence="5">NZFS 2646</strain>
        <strain evidence="6">NZFS 3630</strain>
    </source>
</reference>
<dbReference type="EMBL" id="MBDN02000452">
    <property type="protein sequence ID" value="RLN75217.1"/>
    <property type="molecule type" value="Genomic_DNA"/>
</dbReference>
<dbReference type="PROSITE" id="PS50222">
    <property type="entry name" value="EF_HAND_2"/>
    <property type="match status" value="2"/>
</dbReference>
<dbReference type="Proteomes" id="UP000285883">
    <property type="component" value="Unassembled WGS sequence"/>
</dbReference>
<dbReference type="PROSITE" id="PS00018">
    <property type="entry name" value="EF_HAND_1"/>
    <property type="match status" value="1"/>
</dbReference>
<keyword evidence="2" id="KW-0862">Zinc</keyword>
<dbReference type="InterPro" id="IPR013087">
    <property type="entry name" value="Znf_C2H2_type"/>
</dbReference>
<dbReference type="SMART" id="SM00054">
    <property type="entry name" value="EFh"/>
    <property type="match status" value="2"/>
</dbReference>
<evidence type="ECO:0000259" key="3">
    <source>
        <dbReference type="PROSITE" id="PS50157"/>
    </source>
</evidence>
<dbReference type="InterPro" id="IPR018247">
    <property type="entry name" value="EF_Hand_1_Ca_BS"/>
</dbReference>
<keyword evidence="9" id="KW-1185">Reference proteome</keyword>
<keyword evidence="2" id="KW-0479">Metal-binding</keyword>
<dbReference type="EMBL" id="JPWU03000447">
    <property type="protein sequence ID" value="KAG2515101.1"/>
    <property type="molecule type" value="Genomic_DNA"/>
</dbReference>
<evidence type="ECO:0000259" key="4">
    <source>
        <dbReference type="PROSITE" id="PS50222"/>
    </source>
</evidence>
<name>A0A3R7GVH3_9STRA</name>
<reference evidence="5" key="1">
    <citation type="journal article" date="2015" name="Genom Data">
        <title>Genome sequences of six Phytophthora species associated with forests in New Zealand.</title>
        <authorList>
            <person name="Studholme D.J."/>
            <person name="McDougal R.L."/>
            <person name="Sambles C."/>
            <person name="Hansen E."/>
            <person name="Hardy G."/>
            <person name="Grant M."/>
            <person name="Ganley R.J."/>
            <person name="Williams N.M."/>
        </authorList>
    </citation>
    <scope>NUCLEOTIDE SEQUENCE</scope>
    <source>
        <strain evidence="5">NZFS 2646</strain>
        <strain evidence="6">NZFS 3630</strain>
    </source>
</reference>
<dbReference type="STRING" id="325452.A0A3R7GVH3"/>
<dbReference type="Gene3D" id="1.10.238.10">
    <property type="entry name" value="EF-hand"/>
    <property type="match status" value="1"/>
</dbReference>
<reference evidence="9 10" key="2">
    <citation type="submission" date="2018-07" db="EMBL/GenBank/DDBJ databases">
        <title>Genome sequencing of oomycete isolates from Chile give support for New Zealand origin for Phytophthora kernoviae and make available the first Nothophytophthora sp. genome.</title>
        <authorList>
            <person name="Studholme D.J."/>
            <person name="Sanfuentes E."/>
            <person name="Panda P."/>
            <person name="Hill R."/>
            <person name="Sambles C."/>
            <person name="Grant M."/>
            <person name="Williams N.M."/>
            <person name="Mcdougal R.L."/>
        </authorList>
    </citation>
    <scope>NUCLEOTIDE SEQUENCE [LARGE SCALE GENOMIC DNA]</scope>
    <source>
        <strain evidence="7">Chile2</strain>
        <strain evidence="8">Chile4</strain>
    </source>
</reference>
<dbReference type="Proteomes" id="UP000785171">
    <property type="component" value="Unassembled WGS sequence"/>
</dbReference>
<dbReference type="CDD" id="cd00051">
    <property type="entry name" value="EFh"/>
    <property type="match status" value="1"/>
</dbReference>
<protein>
    <submittedName>
        <fullName evidence="7">Uncharacterized protein</fullName>
    </submittedName>
</protein>
<organism evidence="7 10">
    <name type="scientific">Phytophthora kernoviae</name>
    <dbReference type="NCBI Taxonomy" id="325452"/>
    <lineage>
        <taxon>Eukaryota</taxon>
        <taxon>Sar</taxon>
        <taxon>Stramenopiles</taxon>
        <taxon>Oomycota</taxon>
        <taxon>Peronosporomycetes</taxon>
        <taxon>Peronosporales</taxon>
        <taxon>Peronosporaceae</taxon>
        <taxon>Phytophthora</taxon>
    </lineage>
</organism>
<evidence type="ECO:0000256" key="2">
    <source>
        <dbReference type="PROSITE-ProRule" id="PRU00042"/>
    </source>
</evidence>
<dbReference type="EMBL" id="MAYM02000258">
    <property type="protein sequence ID" value="RLN44761.1"/>
    <property type="molecule type" value="Genomic_DNA"/>
</dbReference>
<dbReference type="AlphaFoldDB" id="A0A3R7GVH3"/>
<feature type="domain" description="C2H2-type" evidence="3">
    <location>
        <begin position="315"/>
        <end position="342"/>
    </location>
</feature>
<dbReference type="GO" id="GO:0008270">
    <property type="term" value="F:zinc ion binding"/>
    <property type="evidence" value="ECO:0007669"/>
    <property type="project" value="UniProtKB-KW"/>
</dbReference>
<dbReference type="EMBL" id="JPWV03000436">
    <property type="protein sequence ID" value="KAG2511556.1"/>
    <property type="molecule type" value="Genomic_DNA"/>
</dbReference>